<dbReference type="EMBL" id="GEEE01010774">
    <property type="protein sequence ID" value="JAP52451.1"/>
    <property type="molecule type" value="Transcribed_RNA"/>
</dbReference>
<dbReference type="GO" id="GO:0043171">
    <property type="term" value="P:peptide catabolic process"/>
    <property type="evidence" value="ECO:0007669"/>
    <property type="project" value="TreeGrafter"/>
</dbReference>
<feature type="binding site" evidence="9">
    <location>
        <position position="342"/>
    </location>
    <ligand>
        <name>Zn(2+)</name>
        <dbReference type="ChEBI" id="CHEBI:29105"/>
        <note>catalytic</note>
    </ligand>
</feature>
<feature type="active site" description="Proton acceptor" evidence="8">
    <location>
        <position position="339"/>
    </location>
</feature>
<evidence type="ECO:0000256" key="8">
    <source>
        <dbReference type="PIRSR" id="PIRSR634016-1"/>
    </source>
</evidence>
<feature type="domain" description="ERAP1-like C-terminal" evidence="13">
    <location>
        <begin position="574"/>
        <end position="910"/>
    </location>
</feature>
<dbReference type="Gene3D" id="2.60.40.1730">
    <property type="entry name" value="tricorn interacting facor f3 domain"/>
    <property type="match status" value="1"/>
</dbReference>
<dbReference type="Pfam" id="PF11838">
    <property type="entry name" value="ERAP1_C"/>
    <property type="match status" value="1"/>
</dbReference>
<dbReference type="Gene3D" id="2.60.40.1910">
    <property type="match status" value="1"/>
</dbReference>
<dbReference type="AlphaFoldDB" id="A0A0X3PKH0"/>
<dbReference type="GO" id="GO:0042277">
    <property type="term" value="F:peptide binding"/>
    <property type="evidence" value="ECO:0007669"/>
    <property type="project" value="TreeGrafter"/>
</dbReference>
<feature type="domain" description="Peptidase M1 membrane alanine aminopeptidase" evidence="12">
    <location>
        <begin position="267"/>
        <end position="483"/>
    </location>
</feature>
<dbReference type="Pfam" id="PF01433">
    <property type="entry name" value="Peptidase_M1"/>
    <property type="match status" value="1"/>
</dbReference>
<dbReference type="GO" id="GO:0005737">
    <property type="term" value="C:cytoplasm"/>
    <property type="evidence" value="ECO:0007669"/>
    <property type="project" value="TreeGrafter"/>
</dbReference>
<dbReference type="GO" id="GO:0016020">
    <property type="term" value="C:membrane"/>
    <property type="evidence" value="ECO:0007669"/>
    <property type="project" value="TreeGrafter"/>
</dbReference>
<dbReference type="GO" id="GO:0005615">
    <property type="term" value="C:extracellular space"/>
    <property type="evidence" value="ECO:0007669"/>
    <property type="project" value="TreeGrafter"/>
</dbReference>
<dbReference type="PANTHER" id="PTHR11533">
    <property type="entry name" value="PROTEASE M1 ZINC METALLOPROTEASE"/>
    <property type="match status" value="1"/>
</dbReference>
<dbReference type="GO" id="GO:0008270">
    <property type="term" value="F:zinc ion binding"/>
    <property type="evidence" value="ECO:0007669"/>
    <property type="project" value="UniProtKB-UniRule"/>
</dbReference>
<evidence type="ECO:0000256" key="2">
    <source>
        <dbReference type="ARBA" id="ARBA00022438"/>
    </source>
</evidence>
<keyword evidence="4 9" id="KW-0479">Metal-binding</keyword>
<dbReference type="InterPro" id="IPR042097">
    <property type="entry name" value="Aminopeptidase_N-like_N_sf"/>
</dbReference>
<dbReference type="Gene3D" id="1.25.50.20">
    <property type="match status" value="1"/>
</dbReference>
<organism evidence="15">
    <name type="scientific">Schistocephalus solidus</name>
    <name type="common">Tapeworm</name>
    <dbReference type="NCBI Taxonomy" id="70667"/>
    <lineage>
        <taxon>Eukaryota</taxon>
        <taxon>Metazoa</taxon>
        <taxon>Spiralia</taxon>
        <taxon>Lophotrochozoa</taxon>
        <taxon>Platyhelminthes</taxon>
        <taxon>Cestoda</taxon>
        <taxon>Eucestoda</taxon>
        <taxon>Diphyllobothriidea</taxon>
        <taxon>Diphyllobothriidae</taxon>
        <taxon>Schistocephalus</taxon>
    </lineage>
</organism>
<feature type="non-terminal residue" evidence="15">
    <location>
        <position position="1"/>
    </location>
</feature>
<evidence type="ECO:0000256" key="11">
    <source>
        <dbReference type="RuleBase" id="RU364040"/>
    </source>
</evidence>
<dbReference type="InterPro" id="IPR050344">
    <property type="entry name" value="Peptidase_M1_aminopeptidases"/>
</dbReference>
<reference evidence="15" key="1">
    <citation type="submission" date="2016-01" db="EMBL/GenBank/DDBJ databases">
        <title>Reference transcriptome for the parasite Schistocephalus solidus: insights into the molecular evolution of parasitism.</title>
        <authorList>
            <person name="Hebert F.O."/>
            <person name="Grambauer S."/>
            <person name="Barber I."/>
            <person name="Landry C.R."/>
            <person name="Aubin-Horth N."/>
        </authorList>
    </citation>
    <scope>NUCLEOTIDE SEQUENCE</scope>
</reference>
<dbReference type="FunFam" id="1.10.390.10:FF:000001">
    <property type="entry name" value="Aminopeptidase"/>
    <property type="match status" value="1"/>
</dbReference>
<dbReference type="InterPro" id="IPR024571">
    <property type="entry name" value="ERAP1-like_C_dom"/>
</dbReference>
<evidence type="ECO:0000256" key="7">
    <source>
        <dbReference type="ARBA" id="ARBA00023049"/>
    </source>
</evidence>
<evidence type="ECO:0000259" key="12">
    <source>
        <dbReference type="Pfam" id="PF01433"/>
    </source>
</evidence>
<dbReference type="PANTHER" id="PTHR11533:SF174">
    <property type="entry name" value="PUROMYCIN-SENSITIVE AMINOPEPTIDASE-RELATED"/>
    <property type="match status" value="1"/>
</dbReference>
<evidence type="ECO:0000256" key="10">
    <source>
        <dbReference type="PIRSR" id="PIRSR634016-4"/>
    </source>
</evidence>
<dbReference type="GO" id="GO:0070006">
    <property type="term" value="F:metalloaminopeptidase activity"/>
    <property type="evidence" value="ECO:0007669"/>
    <property type="project" value="TreeGrafter"/>
</dbReference>
<dbReference type="InterPro" id="IPR027268">
    <property type="entry name" value="Peptidase_M4/M1_CTD_sf"/>
</dbReference>
<dbReference type="Gene3D" id="1.10.390.10">
    <property type="entry name" value="Neutral Protease Domain 2"/>
    <property type="match status" value="1"/>
</dbReference>
<sequence>FVYLDKLIRTLSNLGLTNSFSCISKMANPNKQFKRLPRCLQPEIYKITFTPNVKEATFLGQMELTFKVAQTTNDVVLNSKNIEILSASCKLGPPESITYNEDLELVTLHFEAPIKEERFILKLEFKGQLNDNMEGFYRSTAKTEVGKEQIILSTDFEPTYARQAFPCLDEPDRKAKFEISLVVLDHLVALSNMPEISREVVETPTSLPAPTNSRNYVKITFDQSPVMSTYLVAMVIGHFDHSSVEDANGVKIRVFTPVGKAHYGYHALRMAKSALPFYADLFGTKFPLPKLDLIAIPDFSMGAMENWGLITYRETSLLIDAAKSSLQSKRNVARTVSHELAHMWFGNLVTMEWWTHLWLNEGFATFIEYLAVDHCFPEYDIWTVFLTSEFYSAMQMDELKTSHPIEVPVNSPSEVEEIFDAVSYEKGASIIRMLRDYIGPENFKSGLQLYISRHMYSNTVTEDLWQALSEVCNRPIADIMSSWTKRTGFPVLSVRPATNCTGSHYHLAIEQLRFLADGTHGDSGSEWYVPVTICDVADSNKVLVRTVIPPRSVSKDLPTMVAIPCSGGTPPKVRLNPNAVGFYRVNYSDELLPSILDALGQHKLSALDRLSILSDQFALARAGHCSLTSALTLASSFTGETDYAIWCELRSQLNYIRGLLQEASYTSCDKLCFPPPTPAEEGLSDLVLHLAAPTFNKLGWDQNSKSESNNDTLLRPLLIAMLGAAGSEKVVQEAFAMFARHYKAVAEDATGDAHKPEDIIPADLRVAIYSTVLRHGAEEEFNRLLCLHEKAEAQDERVRILHCLGATRRPELVERTIALTLSDFVRKQDRLRPLMSLSTSPAGRRAVLKLIKTHIDNLDDTLGRPNLTAYVIRAACEGFCTPQYHADIEQFFTDNPISSKRAVEQALEAISLNVSLLKRESERLPAFLAQFKSLG</sequence>
<keyword evidence="5 11" id="KW-0378">Hydrolase</keyword>
<protein>
    <recommendedName>
        <fullName evidence="11">Aminopeptidase</fullName>
        <ecNumber evidence="11">3.4.11.-</ecNumber>
    </recommendedName>
</protein>
<gene>
    <name evidence="15" type="primary">PSA</name>
    <name evidence="15" type="ORF">TR162799</name>
</gene>
<evidence type="ECO:0000256" key="6">
    <source>
        <dbReference type="ARBA" id="ARBA00022833"/>
    </source>
</evidence>
<evidence type="ECO:0000256" key="9">
    <source>
        <dbReference type="PIRSR" id="PIRSR634016-3"/>
    </source>
</evidence>
<evidence type="ECO:0000259" key="13">
    <source>
        <dbReference type="Pfam" id="PF11838"/>
    </source>
</evidence>
<dbReference type="InterPro" id="IPR014782">
    <property type="entry name" value="Peptidase_M1_dom"/>
</dbReference>
<dbReference type="EC" id="3.4.11.-" evidence="11"/>
<feature type="site" description="Transition state stabilizer" evidence="10">
    <location>
        <position position="424"/>
    </location>
</feature>
<dbReference type="GO" id="GO:0006508">
    <property type="term" value="P:proteolysis"/>
    <property type="evidence" value="ECO:0007669"/>
    <property type="project" value="UniProtKB-KW"/>
</dbReference>
<proteinExistence type="inferred from homology"/>
<accession>A0A0X3PKH0</accession>
<evidence type="ECO:0000259" key="14">
    <source>
        <dbReference type="Pfam" id="PF17900"/>
    </source>
</evidence>
<name>A0A0X3PKH0_SCHSO</name>
<evidence type="ECO:0000256" key="4">
    <source>
        <dbReference type="ARBA" id="ARBA00022723"/>
    </source>
</evidence>
<dbReference type="InterPro" id="IPR045357">
    <property type="entry name" value="Aminopeptidase_N-like_N"/>
</dbReference>
<dbReference type="CDD" id="cd09601">
    <property type="entry name" value="M1_APN-Q_like"/>
    <property type="match status" value="1"/>
</dbReference>
<dbReference type="SUPFAM" id="SSF63737">
    <property type="entry name" value="Leukotriene A4 hydrolase N-terminal domain"/>
    <property type="match status" value="1"/>
</dbReference>
<evidence type="ECO:0000313" key="15">
    <source>
        <dbReference type="EMBL" id="JAP52451.1"/>
    </source>
</evidence>
<evidence type="ECO:0000256" key="3">
    <source>
        <dbReference type="ARBA" id="ARBA00022670"/>
    </source>
</evidence>
<dbReference type="PRINTS" id="PR00756">
    <property type="entry name" value="ALADIPTASE"/>
</dbReference>
<feature type="domain" description="Aminopeptidase N-like N-terminal" evidence="14">
    <location>
        <begin position="41"/>
        <end position="231"/>
    </location>
</feature>
<feature type="binding site" evidence="9">
    <location>
        <position position="338"/>
    </location>
    <ligand>
        <name>Zn(2+)</name>
        <dbReference type="ChEBI" id="CHEBI:29105"/>
        <note>catalytic</note>
    </ligand>
</feature>
<comment type="similarity">
    <text evidence="1 11">Belongs to the peptidase M1 family.</text>
</comment>
<keyword evidence="7 11" id="KW-0482">Metalloprotease</keyword>
<dbReference type="Pfam" id="PF17900">
    <property type="entry name" value="Peptidase_M1_N"/>
    <property type="match status" value="1"/>
</dbReference>
<comment type="cofactor">
    <cofactor evidence="9 11">
        <name>Zn(2+)</name>
        <dbReference type="ChEBI" id="CHEBI:29105"/>
    </cofactor>
    <text evidence="9 11">Binds 1 zinc ion per subunit.</text>
</comment>
<dbReference type="InterPro" id="IPR034016">
    <property type="entry name" value="M1_APN-typ"/>
</dbReference>
<keyword evidence="2 11" id="KW-0031">Aminopeptidase</keyword>
<keyword evidence="6 9" id="KW-0862">Zinc</keyword>
<evidence type="ECO:0000256" key="1">
    <source>
        <dbReference type="ARBA" id="ARBA00010136"/>
    </source>
</evidence>
<keyword evidence="3 11" id="KW-0645">Protease</keyword>
<dbReference type="InterPro" id="IPR001930">
    <property type="entry name" value="Peptidase_M1"/>
</dbReference>
<dbReference type="SUPFAM" id="SSF55486">
    <property type="entry name" value="Metalloproteases ('zincins'), catalytic domain"/>
    <property type="match status" value="1"/>
</dbReference>
<feature type="binding site" evidence="9">
    <location>
        <position position="361"/>
    </location>
    <ligand>
        <name>Zn(2+)</name>
        <dbReference type="ChEBI" id="CHEBI:29105"/>
        <note>catalytic</note>
    </ligand>
</feature>
<evidence type="ECO:0000256" key="5">
    <source>
        <dbReference type="ARBA" id="ARBA00022801"/>
    </source>
</evidence>